<dbReference type="Proteomes" id="UP001498398">
    <property type="component" value="Unassembled WGS sequence"/>
</dbReference>
<protein>
    <submittedName>
        <fullName evidence="2">Uncharacterized protein</fullName>
    </submittedName>
</protein>
<evidence type="ECO:0000313" key="1">
    <source>
        <dbReference type="EMBL" id="KAK7445170.1"/>
    </source>
</evidence>
<evidence type="ECO:0000313" key="2">
    <source>
        <dbReference type="EMBL" id="KAK7459621.1"/>
    </source>
</evidence>
<organism evidence="2 3">
    <name type="scientific">Marasmiellus scandens</name>
    <dbReference type="NCBI Taxonomy" id="2682957"/>
    <lineage>
        <taxon>Eukaryota</taxon>
        <taxon>Fungi</taxon>
        <taxon>Dikarya</taxon>
        <taxon>Basidiomycota</taxon>
        <taxon>Agaricomycotina</taxon>
        <taxon>Agaricomycetes</taxon>
        <taxon>Agaricomycetidae</taxon>
        <taxon>Agaricales</taxon>
        <taxon>Marasmiineae</taxon>
        <taxon>Omphalotaceae</taxon>
        <taxon>Marasmiellus</taxon>
    </lineage>
</organism>
<sequence length="81" mass="8878">MNTRRSIVDEIITAGALPSTTSQQQHVFGRQTISTLRFAQPESSQAESVLAMQQTSGQDQMMDTNIDVEKMHGVAGPENKD</sequence>
<comment type="caution">
    <text evidence="2">The sequence shown here is derived from an EMBL/GenBank/DDBJ whole genome shotgun (WGS) entry which is preliminary data.</text>
</comment>
<name>A0ABR1JIW1_9AGAR</name>
<reference evidence="2 3" key="1">
    <citation type="submission" date="2024-01" db="EMBL/GenBank/DDBJ databases">
        <title>A draft genome for the cacao thread blight pathogen Marasmiellus scandens.</title>
        <authorList>
            <person name="Baruah I.K."/>
            <person name="Leung J."/>
            <person name="Bukari Y."/>
            <person name="Amoako-Attah I."/>
            <person name="Meinhardt L.W."/>
            <person name="Bailey B.A."/>
            <person name="Cohen S.P."/>
        </authorList>
    </citation>
    <scope>NUCLEOTIDE SEQUENCE [LARGE SCALE GENOMIC DNA]</scope>
    <source>
        <strain evidence="2 3">GH-19</strain>
    </source>
</reference>
<gene>
    <name evidence="2" type="ORF">VKT23_009601</name>
    <name evidence="1" type="ORF">VKT23_015038</name>
</gene>
<proteinExistence type="predicted"/>
<dbReference type="EMBL" id="JBANRG010000048">
    <property type="protein sequence ID" value="KAK7445170.1"/>
    <property type="molecule type" value="Genomic_DNA"/>
</dbReference>
<evidence type="ECO:0000313" key="3">
    <source>
        <dbReference type="Proteomes" id="UP001498398"/>
    </source>
</evidence>
<dbReference type="EMBL" id="JBANRG010000016">
    <property type="protein sequence ID" value="KAK7459621.1"/>
    <property type="molecule type" value="Genomic_DNA"/>
</dbReference>
<accession>A0ABR1JIW1</accession>
<keyword evidence="3" id="KW-1185">Reference proteome</keyword>